<comment type="caution">
    <text evidence="2">The sequence shown here is derived from an EMBL/GenBank/DDBJ whole genome shotgun (WGS) entry which is preliminary data.</text>
</comment>
<keyword evidence="3" id="KW-1185">Reference proteome</keyword>
<dbReference type="Proteomes" id="UP001066276">
    <property type="component" value="Chromosome 6"/>
</dbReference>
<dbReference type="EMBL" id="JANPWB010000010">
    <property type="protein sequence ID" value="KAJ1146748.1"/>
    <property type="molecule type" value="Genomic_DNA"/>
</dbReference>
<proteinExistence type="predicted"/>
<organism evidence="2 3">
    <name type="scientific">Pleurodeles waltl</name>
    <name type="common">Iberian ribbed newt</name>
    <dbReference type="NCBI Taxonomy" id="8319"/>
    <lineage>
        <taxon>Eukaryota</taxon>
        <taxon>Metazoa</taxon>
        <taxon>Chordata</taxon>
        <taxon>Craniata</taxon>
        <taxon>Vertebrata</taxon>
        <taxon>Euteleostomi</taxon>
        <taxon>Amphibia</taxon>
        <taxon>Batrachia</taxon>
        <taxon>Caudata</taxon>
        <taxon>Salamandroidea</taxon>
        <taxon>Salamandridae</taxon>
        <taxon>Pleurodelinae</taxon>
        <taxon>Pleurodeles</taxon>
    </lineage>
</organism>
<accession>A0AAV7R7L6</accession>
<evidence type="ECO:0000313" key="2">
    <source>
        <dbReference type="EMBL" id="KAJ1146748.1"/>
    </source>
</evidence>
<feature type="non-terminal residue" evidence="2">
    <location>
        <position position="55"/>
    </location>
</feature>
<dbReference type="AlphaFoldDB" id="A0AAV7R7L6"/>
<evidence type="ECO:0000313" key="3">
    <source>
        <dbReference type="Proteomes" id="UP001066276"/>
    </source>
</evidence>
<name>A0AAV7R7L6_PLEWA</name>
<protein>
    <submittedName>
        <fullName evidence="2">Uncharacterized protein</fullName>
    </submittedName>
</protein>
<sequence length="55" mass="6015">GRAASATDREETEEGGLSHRQRGNRGGQPHPPTERKQRRAASATDREETEEGSLT</sequence>
<gene>
    <name evidence="2" type="ORF">NDU88_013008</name>
</gene>
<evidence type="ECO:0000256" key="1">
    <source>
        <dbReference type="SAM" id="MobiDB-lite"/>
    </source>
</evidence>
<reference evidence="2" key="1">
    <citation type="journal article" date="2022" name="bioRxiv">
        <title>Sequencing and chromosome-scale assembly of the giantPleurodeles waltlgenome.</title>
        <authorList>
            <person name="Brown T."/>
            <person name="Elewa A."/>
            <person name="Iarovenko S."/>
            <person name="Subramanian E."/>
            <person name="Araus A.J."/>
            <person name="Petzold A."/>
            <person name="Susuki M."/>
            <person name="Suzuki K.-i.T."/>
            <person name="Hayashi T."/>
            <person name="Toyoda A."/>
            <person name="Oliveira C."/>
            <person name="Osipova E."/>
            <person name="Leigh N.D."/>
            <person name="Simon A."/>
            <person name="Yun M.H."/>
        </authorList>
    </citation>
    <scope>NUCLEOTIDE SEQUENCE</scope>
    <source>
        <strain evidence="2">20211129_DDA</strain>
        <tissue evidence="2">Liver</tissue>
    </source>
</reference>
<feature type="region of interest" description="Disordered" evidence="1">
    <location>
        <begin position="1"/>
        <end position="55"/>
    </location>
</feature>
<feature type="non-terminal residue" evidence="2">
    <location>
        <position position="1"/>
    </location>
</feature>